<keyword evidence="4" id="KW-0575">Peroxidase</keyword>
<keyword evidence="4" id="KW-0560">Oxidoreductase</keyword>
<dbReference type="Pfam" id="PF03098">
    <property type="entry name" value="An_peroxidase"/>
    <property type="match status" value="1"/>
</dbReference>
<evidence type="ECO:0000256" key="6">
    <source>
        <dbReference type="ARBA" id="ARBA00048762"/>
    </source>
</evidence>
<dbReference type="Pfam" id="PF00036">
    <property type="entry name" value="EF-hand_1"/>
    <property type="match status" value="1"/>
</dbReference>
<feature type="transmembrane region" description="Helical" evidence="7">
    <location>
        <begin position="649"/>
        <end position="670"/>
    </location>
</feature>
<dbReference type="PRINTS" id="PR00457">
    <property type="entry name" value="ANPEROXIDASE"/>
</dbReference>
<proteinExistence type="inferred from homology"/>
<keyword evidence="3" id="KW-0106">Calcium</keyword>
<protein>
    <recommendedName>
        <fullName evidence="2">NAD(P)H oxidase (H2O2-forming)</fullName>
        <ecNumber evidence="2">1.6.3.1</ecNumber>
    </recommendedName>
</protein>
<evidence type="ECO:0000256" key="7">
    <source>
        <dbReference type="SAM" id="Phobius"/>
    </source>
</evidence>
<sequence length="699" mass="80558">MADELGDKHVQENPGILSLAVLFFRWHNAIVDELDSRAHHGFDETFDKARQMVIASLQNVIVYEWVPLLLGESLPPYTGYKSDIYPDVTALFDAAAIRYIMTLLPAGINQRDSKCASTVSGKYKGVRMCNTYWRSQDVLMEREDELEETLIGLVSQLADAEDLAVVEDLQSKYFGPLHFSRHDLVSLTIMRGRDYGLPDYNTVIARLEELYGSVDDIDVFVGGMFETTPEGPGELFKTVIRDQFIRIRDGDRFWFENKDNGQFSDEEIERIKAIRLYDILNNSTRYHFMDVRPNVFQYSETNETDSCPPIYMHESQLEPCSPHKGYDYFAGSEASYIIVWVSFGLIPLVCLLFVWVLSKCKTYRYMRNVQVLAKNLKDNIGDQLGDGSSAFDQTGALSQHRGTEWQGPEESRLVIVRVRPERKLEVINLKGKLIRSINLDHLKHVHCLLSDNKKRNVVMIRIPKEYDFVIQMTNESQRREFIQSLKQAVTEHEDVVDCHETKEKHIYMQAFTQKKRNQLLERFFKIAFQMDYDPTLDQEEVETRQTRDILEIELTREEFATALAMKSNSEFVENMFSLMDSDHNGYISFREFLNAVVMLSKAYLGGSVDMVEVKTRHPKTLNVATDYTVEREHSGLRALMSYGISTTRGAAAVMSFCFSLLLLTMLRNTITFLRETFLNLYAPFDSIVSFHKSGHTTNI</sequence>
<feature type="transmembrane region" description="Helical" evidence="7">
    <location>
        <begin position="337"/>
        <end position="357"/>
    </location>
</feature>
<evidence type="ECO:0000259" key="8">
    <source>
        <dbReference type="PROSITE" id="PS50222"/>
    </source>
</evidence>
<evidence type="ECO:0000313" key="10">
    <source>
        <dbReference type="Proteomes" id="UP001164746"/>
    </source>
</evidence>
<dbReference type="PANTHER" id="PTHR11475:SF144">
    <property type="entry name" value="NAD(P)H OXIDASE (H2O2-FORMING)"/>
    <property type="match status" value="1"/>
</dbReference>
<keyword evidence="10" id="KW-1185">Reference proteome</keyword>
<evidence type="ECO:0000256" key="3">
    <source>
        <dbReference type="ARBA" id="ARBA00022837"/>
    </source>
</evidence>
<keyword evidence="7" id="KW-1133">Transmembrane helix</keyword>
<evidence type="ECO:0000256" key="5">
    <source>
        <dbReference type="ARBA" id="ARBA00047455"/>
    </source>
</evidence>
<name>A0ABY7E4U8_MYAAR</name>
<dbReference type="PROSITE" id="PS00018">
    <property type="entry name" value="EF_HAND_1"/>
    <property type="match status" value="1"/>
</dbReference>
<dbReference type="SUPFAM" id="SSF48113">
    <property type="entry name" value="Heme-dependent peroxidases"/>
    <property type="match status" value="1"/>
</dbReference>
<dbReference type="InterPro" id="IPR002048">
    <property type="entry name" value="EF_hand_dom"/>
</dbReference>
<evidence type="ECO:0000313" key="9">
    <source>
        <dbReference type="EMBL" id="WAR05023.1"/>
    </source>
</evidence>
<dbReference type="Gene3D" id="1.10.640.10">
    <property type="entry name" value="Haem peroxidase domain superfamily, animal type"/>
    <property type="match status" value="1"/>
</dbReference>
<gene>
    <name evidence="9" type="ORF">MAR_020392</name>
</gene>
<dbReference type="InterPro" id="IPR011992">
    <property type="entry name" value="EF-hand-dom_pair"/>
</dbReference>
<dbReference type="Gene3D" id="1.10.238.10">
    <property type="entry name" value="EF-hand"/>
    <property type="match status" value="1"/>
</dbReference>
<comment type="similarity">
    <text evidence="1">In the N-terminal section; belongs to the peroxidase family.</text>
</comment>
<dbReference type="PROSITE" id="PS50292">
    <property type="entry name" value="PEROXIDASE_3"/>
    <property type="match status" value="1"/>
</dbReference>
<dbReference type="InterPro" id="IPR018247">
    <property type="entry name" value="EF_Hand_1_Ca_BS"/>
</dbReference>
<dbReference type="Proteomes" id="UP001164746">
    <property type="component" value="Chromosome 5"/>
</dbReference>
<keyword evidence="7" id="KW-0812">Transmembrane</keyword>
<comment type="catalytic activity">
    <reaction evidence="5">
        <text>NADH + O2 + H(+) = H2O2 + NAD(+)</text>
        <dbReference type="Rhea" id="RHEA:11264"/>
        <dbReference type="ChEBI" id="CHEBI:15378"/>
        <dbReference type="ChEBI" id="CHEBI:15379"/>
        <dbReference type="ChEBI" id="CHEBI:16240"/>
        <dbReference type="ChEBI" id="CHEBI:57540"/>
        <dbReference type="ChEBI" id="CHEBI:57945"/>
        <dbReference type="EC" id="1.6.3.1"/>
    </reaction>
</comment>
<dbReference type="PROSITE" id="PS50222">
    <property type="entry name" value="EF_HAND_2"/>
    <property type="match status" value="1"/>
</dbReference>
<dbReference type="SUPFAM" id="SSF47473">
    <property type="entry name" value="EF-hand"/>
    <property type="match status" value="1"/>
</dbReference>
<dbReference type="EMBL" id="CP111016">
    <property type="protein sequence ID" value="WAR05023.1"/>
    <property type="molecule type" value="Genomic_DNA"/>
</dbReference>
<keyword evidence="7" id="KW-0472">Membrane</keyword>
<feature type="domain" description="EF-hand" evidence="8">
    <location>
        <begin position="567"/>
        <end position="602"/>
    </location>
</feature>
<dbReference type="EC" id="1.6.3.1" evidence="2"/>
<dbReference type="InterPro" id="IPR010255">
    <property type="entry name" value="Haem_peroxidase_sf"/>
</dbReference>
<keyword evidence="4" id="KW-0376">Hydrogen peroxide</keyword>
<dbReference type="InterPro" id="IPR019791">
    <property type="entry name" value="Haem_peroxidase_animal"/>
</dbReference>
<reference evidence="9" key="1">
    <citation type="submission" date="2022-11" db="EMBL/GenBank/DDBJ databases">
        <title>Centuries of genome instability and evolution in soft-shell clam transmissible cancer (bioRxiv).</title>
        <authorList>
            <person name="Hart S.F.M."/>
            <person name="Yonemitsu M.A."/>
            <person name="Giersch R.M."/>
            <person name="Beal B.F."/>
            <person name="Arriagada G."/>
            <person name="Davis B.W."/>
            <person name="Ostrander E.A."/>
            <person name="Goff S.P."/>
            <person name="Metzger M.J."/>
        </authorList>
    </citation>
    <scope>NUCLEOTIDE SEQUENCE</scope>
    <source>
        <strain evidence="9">MELC-2E11</strain>
        <tissue evidence="9">Siphon/mantle</tissue>
    </source>
</reference>
<evidence type="ECO:0000256" key="4">
    <source>
        <dbReference type="ARBA" id="ARBA00023324"/>
    </source>
</evidence>
<dbReference type="InterPro" id="IPR037120">
    <property type="entry name" value="Haem_peroxidase_sf_animal"/>
</dbReference>
<dbReference type="SMART" id="SM00054">
    <property type="entry name" value="EFh"/>
    <property type="match status" value="1"/>
</dbReference>
<dbReference type="PANTHER" id="PTHR11475">
    <property type="entry name" value="OXIDASE/PEROXIDASE"/>
    <property type="match status" value="1"/>
</dbReference>
<evidence type="ECO:0000256" key="1">
    <source>
        <dbReference type="ARBA" id="ARBA00005644"/>
    </source>
</evidence>
<evidence type="ECO:0000256" key="2">
    <source>
        <dbReference type="ARBA" id="ARBA00012698"/>
    </source>
</evidence>
<accession>A0ABY7E4U8</accession>
<organism evidence="9 10">
    <name type="scientific">Mya arenaria</name>
    <name type="common">Soft-shell clam</name>
    <dbReference type="NCBI Taxonomy" id="6604"/>
    <lineage>
        <taxon>Eukaryota</taxon>
        <taxon>Metazoa</taxon>
        <taxon>Spiralia</taxon>
        <taxon>Lophotrochozoa</taxon>
        <taxon>Mollusca</taxon>
        <taxon>Bivalvia</taxon>
        <taxon>Autobranchia</taxon>
        <taxon>Heteroconchia</taxon>
        <taxon>Euheterodonta</taxon>
        <taxon>Imparidentia</taxon>
        <taxon>Neoheterodontei</taxon>
        <taxon>Myida</taxon>
        <taxon>Myoidea</taxon>
        <taxon>Myidae</taxon>
        <taxon>Mya</taxon>
    </lineage>
</organism>
<comment type="catalytic activity">
    <reaction evidence="6">
        <text>NADPH + O2 + H(+) = H2O2 + NADP(+)</text>
        <dbReference type="Rhea" id="RHEA:11260"/>
        <dbReference type="ChEBI" id="CHEBI:15378"/>
        <dbReference type="ChEBI" id="CHEBI:15379"/>
        <dbReference type="ChEBI" id="CHEBI:16240"/>
        <dbReference type="ChEBI" id="CHEBI:57783"/>
        <dbReference type="ChEBI" id="CHEBI:58349"/>
        <dbReference type="EC" id="1.6.3.1"/>
    </reaction>
</comment>